<keyword evidence="16" id="KW-1185">Reference proteome</keyword>
<dbReference type="GO" id="GO:0003755">
    <property type="term" value="F:peptidyl-prolyl cis-trans isomerase activity"/>
    <property type="evidence" value="ECO:0007669"/>
    <property type="project" value="UniProtKB-EC"/>
</dbReference>
<protein>
    <recommendedName>
        <fullName evidence="4 11">Trigger factor</fullName>
        <shortName evidence="11">TF</shortName>
        <ecNumber evidence="3 11">5.2.1.8</ecNumber>
    </recommendedName>
    <alternativeName>
        <fullName evidence="10 11">PPIase</fullName>
    </alternativeName>
</protein>
<dbReference type="Gene3D" id="1.10.3120.10">
    <property type="entry name" value="Trigger factor, C-terminal domain"/>
    <property type="match status" value="1"/>
</dbReference>
<dbReference type="RefSeq" id="WP_331689875.1">
    <property type="nucleotide sequence ID" value="NZ_JAZHBN010000006.1"/>
</dbReference>
<keyword evidence="6 11" id="KW-0697">Rotamase</keyword>
<comment type="catalytic activity">
    <reaction evidence="1 11">
        <text>[protein]-peptidylproline (omega=180) = [protein]-peptidylproline (omega=0)</text>
        <dbReference type="Rhea" id="RHEA:16237"/>
        <dbReference type="Rhea" id="RHEA-COMP:10747"/>
        <dbReference type="Rhea" id="RHEA-COMP:10748"/>
        <dbReference type="ChEBI" id="CHEBI:83833"/>
        <dbReference type="ChEBI" id="CHEBI:83834"/>
        <dbReference type="EC" id="5.2.1.8"/>
    </reaction>
</comment>
<dbReference type="Pfam" id="PF05698">
    <property type="entry name" value="Trigger_C"/>
    <property type="match status" value="1"/>
</dbReference>
<proteinExistence type="inferred from homology"/>
<dbReference type="PANTHER" id="PTHR30560:SF3">
    <property type="entry name" value="TRIGGER FACTOR-LIKE PROTEIN TIG, CHLOROPLASTIC"/>
    <property type="match status" value="1"/>
</dbReference>
<dbReference type="InterPro" id="IPR008880">
    <property type="entry name" value="Trigger_fac_C"/>
</dbReference>
<feature type="domain" description="Trigger factor ribosome-binding bacterial" evidence="13">
    <location>
        <begin position="1"/>
        <end position="141"/>
    </location>
</feature>
<dbReference type="Gene3D" id="3.30.70.1050">
    <property type="entry name" value="Trigger factor ribosome-binding domain"/>
    <property type="match status" value="1"/>
</dbReference>
<dbReference type="InterPro" id="IPR008881">
    <property type="entry name" value="Trigger_fac_ribosome-bd_bac"/>
</dbReference>
<keyword evidence="7 11" id="KW-0143">Chaperone</keyword>
<comment type="subcellular location">
    <subcellularLocation>
        <location evidence="11">Cytoplasm</location>
    </subcellularLocation>
    <text evidence="11">About half TF is bound to the ribosome near the polypeptide exit tunnel while the other half is free in the cytoplasm.</text>
</comment>
<dbReference type="SUPFAM" id="SSF54534">
    <property type="entry name" value="FKBP-like"/>
    <property type="match status" value="1"/>
</dbReference>
<accession>A0ABU7V174</accession>
<evidence type="ECO:0000259" key="13">
    <source>
        <dbReference type="Pfam" id="PF05697"/>
    </source>
</evidence>
<keyword evidence="8 11" id="KW-0413">Isomerase</keyword>
<keyword evidence="9 11" id="KW-0131">Cell cycle</keyword>
<evidence type="ECO:0000256" key="5">
    <source>
        <dbReference type="ARBA" id="ARBA00022618"/>
    </source>
</evidence>
<dbReference type="InterPro" id="IPR046357">
    <property type="entry name" value="PPIase_dom_sf"/>
</dbReference>
<dbReference type="HAMAP" id="MF_00303">
    <property type="entry name" value="Trigger_factor_Tig"/>
    <property type="match status" value="1"/>
</dbReference>
<comment type="function">
    <text evidence="11">Involved in protein export. Acts as a chaperone by maintaining the newly synthesized protein in an open conformation. Functions as a peptidyl-prolyl cis-trans isomerase.</text>
</comment>
<evidence type="ECO:0000256" key="3">
    <source>
        <dbReference type="ARBA" id="ARBA00013194"/>
    </source>
</evidence>
<evidence type="ECO:0000256" key="7">
    <source>
        <dbReference type="ARBA" id="ARBA00023186"/>
    </source>
</evidence>
<dbReference type="NCBIfam" id="TIGR00115">
    <property type="entry name" value="tig"/>
    <property type="match status" value="1"/>
</dbReference>
<evidence type="ECO:0000256" key="10">
    <source>
        <dbReference type="ARBA" id="ARBA00029986"/>
    </source>
</evidence>
<feature type="domain" description="PPIase FKBP-type" evidence="12">
    <location>
        <begin position="156"/>
        <end position="220"/>
    </location>
</feature>
<evidence type="ECO:0000256" key="4">
    <source>
        <dbReference type="ARBA" id="ARBA00016902"/>
    </source>
</evidence>
<evidence type="ECO:0000256" key="11">
    <source>
        <dbReference type="HAMAP-Rule" id="MF_00303"/>
    </source>
</evidence>
<evidence type="ECO:0000313" key="16">
    <source>
        <dbReference type="Proteomes" id="UP001356170"/>
    </source>
</evidence>
<dbReference type="Pfam" id="PF05697">
    <property type="entry name" value="Trigger_N"/>
    <property type="match status" value="1"/>
</dbReference>
<dbReference type="SUPFAM" id="SSF109998">
    <property type="entry name" value="Triger factor/SurA peptide-binding domain-like"/>
    <property type="match status" value="1"/>
</dbReference>
<dbReference type="InterPro" id="IPR005215">
    <property type="entry name" value="Trig_fac"/>
</dbReference>
<dbReference type="Gene3D" id="3.10.50.40">
    <property type="match status" value="1"/>
</dbReference>
<comment type="similarity">
    <text evidence="2 11">Belongs to the FKBP-type PPIase family. Tig subfamily.</text>
</comment>
<dbReference type="InterPro" id="IPR036611">
    <property type="entry name" value="Trigger_fac_ribosome-bd_sf"/>
</dbReference>
<comment type="caution">
    <text evidence="15">The sequence shown here is derived from an EMBL/GenBank/DDBJ whole genome shotgun (WGS) entry which is preliminary data.</text>
</comment>
<feature type="domain" description="Trigger factor C-terminal" evidence="14">
    <location>
        <begin position="261"/>
        <end position="412"/>
    </location>
</feature>
<dbReference type="Proteomes" id="UP001356170">
    <property type="component" value="Unassembled WGS sequence"/>
</dbReference>
<organism evidence="15 16">
    <name type="scientific">Aquilutibacter rugosus</name>
    <dbReference type="NCBI Taxonomy" id="3115820"/>
    <lineage>
        <taxon>Bacteria</taxon>
        <taxon>Pseudomonadati</taxon>
        <taxon>Pseudomonadota</taxon>
        <taxon>Gammaproteobacteria</taxon>
        <taxon>Lysobacterales</taxon>
        <taxon>Lysobacteraceae</taxon>
        <taxon>Aquilutibacter</taxon>
    </lineage>
</organism>
<evidence type="ECO:0000256" key="8">
    <source>
        <dbReference type="ARBA" id="ARBA00023235"/>
    </source>
</evidence>
<evidence type="ECO:0000313" key="15">
    <source>
        <dbReference type="EMBL" id="MEF2156511.1"/>
    </source>
</evidence>
<evidence type="ECO:0000259" key="12">
    <source>
        <dbReference type="Pfam" id="PF00254"/>
    </source>
</evidence>
<keyword evidence="11" id="KW-0963">Cytoplasm</keyword>
<dbReference type="EC" id="5.2.1.8" evidence="3 11"/>
<dbReference type="InterPro" id="IPR001179">
    <property type="entry name" value="PPIase_FKBP_dom"/>
</dbReference>
<dbReference type="InterPro" id="IPR037041">
    <property type="entry name" value="Trigger_fac_C_sf"/>
</dbReference>
<gene>
    <name evidence="11 15" type="primary">tig</name>
    <name evidence="15" type="ORF">V3390_09810</name>
</gene>
<evidence type="ECO:0000256" key="2">
    <source>
        <dbReference type="ARBA" id="ARBA00005464"/>
    </source>
</evidence>
<dbReference type="EMBL" id="JAZHBO010000002">
    <property type="protein sequence ID" value="MEF2156511.1"/>
    <property type="molecule type" value="Genomic_DNA"/>
</dbReference>
<dbReference type="SUPFAM" id="SSF102735">
    <property type="entry name" value="Trigger factor ribosome-binding domain"/>
    <property type="match status" value="1"/>
</dbReference>
<dbReference type="PIRSF" id="PIRSF003095">
    <property type="entry name" value="Trigger_factor"/>
    <property type="match status" value="1"/>
</dbReference>
<evidence type="ECO:0000256" key="1">
    <source>
        <dbReference type="ARBA" id="ARBA00000971"/>
    </source>
</evidence>
<sequence length="431" mass="48086">MQVSVESQGNLGRKLILDLPADRLNSLVDTRLKDLQRNANIKGFRPGKVPASVIQKRFGDQVRGEAIDGLLREGLGGAIRDNDFRLAGNPSVEPVEGNDLQYVAHVELMPDFGDLDVSTLDVTRHTAEIKDADIDNMISNLQLQRRTWNPVERGAQDGDLIGFESYSTVDGERVPAEGVERNATAIGSGVVLPQLEEGFKGMKVGEQKTITVDFPADWRVELFAGKSVEIHVDVKEVSEPVMPEVDAAFIRSFGVASGDADQFRTEIRSNLERELKGALMQRLRRSVGEQLIAKYESAEMPPRLVEQEARAMVAQVAEQARQQGQQYPLDQDTHLGFLDTARKRVLVGLVVGEIARKNDLRLDSARVNETINLIASTYEDPQQVINLYRQDRNLFESVQNRVMEEQVFDWIAGQARQNEVALDFADAIRPE</sequence>
<evidence type="ECO:0000259" key="14">
    <source>
        <dbReference type="Pfam" id="PF05698"/>
    </source>
</evidence>
<reference evidence="15 16" key="1">
    <citation type="submission" date="2024-01" db="EMBL/GenBank/DDBJ databases">
        <title>Novel species of the genus Luteimonas isolated from rivers.</title>
        <authorList>
            <person name="Lu H."/>
        </authorList>
    </citation>
    <scope>NUCLEOTIDE SEQUENCE [LARGE SCALE GENOMIC DNA]</scope>
    <source>
        <strain evidence="15 16">FXH3W</strain>
    </source>
</reference>
<name>A0ABU7V174_9GAMM</name>
<comment type="domain">
    <text evidence="11">Consists of 3 domains; the N-terminus binds the ribosome, the middle domain has PPIase activity, while the C-terminus has intrinsic chaperone activity on its own.</text>
</comment>
<keyword evidence="5 11" id="KW-0132">Cell division</keyword>
<dbReference type="Pfam" id="PF00254">
    <property type="entry name" value="FKBP_C"/>
    <property type="match status" value="1"/>
</dbReference>
<dbReference type="PANTHER" id="PTHR30560">
    <property type="entry name" value="TRIGGER FACTOR CHAPERONE AND PEPTIDYL-PROLYL CIS/TRANS ISOMERASE"/>
    <property type="match status" value="1"/>
</dbReference>
<dbReference type="InterPro" id="IPR027304">
    <property type="entry name" value="Trigger_fact/SurA_dom_sf"/>
</dbReference>
<evidence type="ECO:0000256" key="9">
    <source>
        <dbReference type="ARBA" id="ARBA00023306"/>
    </source>
</evidence>
<evidence type="ECO:0000256" key="6">
    <source>
        <dbReference type="ARBA" id="ARBA00023110"/>
    </source>
</evidence>